<evidence type="ECO:0000256" key="7">
    <source>
        <dbReference type="ARBA" id="ARBA00034139"/>
    </source>
</evidence>
<gene>
    <name evidence="10" type="primary">ODAD4</name>
    <name evidence="10" type="synonym">odad4</name>
</gene>
<dbReference type="OMA" id="VMPGCKP"/>
<comment type="subcellular location">
    <subcellularLocation>
        <location evidence="1">Cytoplasm</location>
        <location evidence="1">Cytoskeleton</location>
        <location evidence="1">Cilium axoneme</location>
    </subcellularLocation>
</comment>
<dbReference type="InterPro" id="IPR040111">
    <property type="entry name" value="ODAD4"/>
</dbReference>
<evidence type="ECO:0000256" key="5">
    <source>
        <dbReference type="ARBA" id="ARBA00023212"/>
    </source>
</evidence>
<dbReference type="Proteomes" id="UP000005207">
    <property type="component" value="Linkage group LG4"/>
</dbReference>
<evidence type="ECO:0000256" key="1">
    <source>
        <dbReference type="ARBA" id="ARBA00004430"/>
    </source>
</evidence>
<dbReference type="GO" id="GO:0061371">
    <property type="term" value="P:determination of heart left/right asymmetry"/>
    <property type="evidence" value="ECO:0007669"/>
    <property type="project" value="Ensembl"/>
</dbReference>
<dbReference type="Ensembl" id="ENSONIT00000001365.2">
    <property type="protein sequence ID" value="ENSONIP00000001366.2"/>
    <property type="gene ID" value="ENSONIG00000001076.2"/>
</dbReference>
<dbReference type="AlphaFoldDB" id="I3IXM6"/>
<name>I3IXM6_ORENI</name>
<organism evidence="10 11">
    <name type="scientific">Oreochromis niloticus</name>
    <name type="common">Nile tilapia</name>
    <name type="synonym">Tilapia nilotica</name>
    <dbReference type="NCBI Taxonomy" id="8128"/>
    <lineage>
        <taxon>Eukaryota</taxon>
        <taxon>Metazoa</taxon>
        <taxon>Chordata</taxon>
        <taxon>Craniata</taxon>
        <taxon>Vertebrata</taxon>
        <taxon>Euteleostomi</taxon>
        <taxon>Actinopterygii</taxon>
        <taxon>Neopterygii</taxon>
        <taxon>Teleostei</taxon>
        <taxon>Neoteleostei</taxon>
        <taxon>Acanthomorphata</taxon>
        <taxon>Ovalentaria</taxon>
        <taxon>Cichlomorphae</taxon>
        <taxon>Cichliformes</taxon>
        <taxon>Cichlidae</taxon>
        <taxon>African cichlids</taxon>
        <taxon>Pseudocrenilabrinae</taxon>
        <taxon>Oreochromini</taxon>
        <taxon>Oreochromis</taxon>
    </lineage>
</organism>
<dbReference type="SUPFAM" id="SSF48452">
    <property type="entry name" value="TPR-like"/>
    <property type="match status" value="2"/>
</dbReference>
<dbReference type="PANTHER" id="PTHR23040">
    <property type="match status" value="1"/>
</dbReference>
<dbReference type="GO" id="GO:0005930">
    <property type="term" value="C:axoneme"/>
    <property type="evidence" value="ECO:0007669"/>
    <property type="project" value="UniProtKB-SubCell"/>
</dbReference>
<dbReference type="InterPro" id="IPR019734">
    <property type="entry name" value="TPR_rpt"/>
</dbReference>
<evidence type="ECO:0000313" key="10">
    <source>
        <dbReference type="Ensembl" id="ENSONIP00000001366.2"/>
    </source>
</evidence>
<keyword evidence="3" id="KW-0677">Repeat</keyword>
<evidence type="ECO:0000256" key="4">
    <source>
        <dbReference type="ARBA" id="ARBA00022803"/>
    </source>
</evidence>
<dbReference type="PROSITE" id="PS50005">
    <property type="entry name" value="TPR"/>
    <property type="match status" value="2"/>
</dbReference>
<keyword evidence="4 9" id="KW-0802">TPR repeat</keyword>
<evidence type="ECO:0000313" key="11">
    <source>
        <dbReference type="Proteomes" id="UP000005207"/>
    </source>
</evidence>
<evidence type="ECO:0000256" key="6">
    <source>
        <dbReference type="ARBA" id="ARBA00023273"/>
    </source>
</evidence>
<keyword evidence="2" id="KW-0963">Cytoplasm</keyword>
<reference evidence="10" key="3">
    <citation type="submission" date="2025-09" db="UniProtKB">
        <authorList>
            <consortium name="Ensembl"/>
        </authorList>
    </citation>
    <scope>IDENTIFICATION</scope>
</reference>
<dbReference type="GO" id="GO:0060271">
    <property type="term" value="P:cilium assembly"/>
    <property type="evidence" value="ECO:0007669"/>
    <property type="project" value="Ensembl"/>
</dbReference>
<dbReference type="FunCoup" id="I3IXM6">
    <property type="interactions" value="298"/>
</dbReference>
<evidence type="ECO:0000256" key="3">
    <source>
        <dbReference type="ARBA" id="ARBA00022737"/>
    </source>
</evidence>
<keyword evidence="6" id="KW-0966">Cell projection</keyword>
<accession>I3IXM6</accession>
<protein>
    <recommendedName>
        <fullName evidence="7">Outer dynein arm-docking complex subunit 4</fullName>
    </recommendedName>
    <alternativeName>
        <fullName evidence="8">Tetratricopeptide repeat protein 25</fullName>
    </alternativeName>
</protein>
<evidence type="ECO:0000256" key="9">
    <source>
        <dbReference type="PROSITE-ProRule" id="PRU00339"/>
    </source>
</evidence>
<evidence type="ECO:0000256" key="8">
    <source>
        <dbReference type="ARBA" id="ARBA00034143"/>
    </source>
</evidence>
<dbReference type="Pfam" id="PF13424">
    <property type="entry name" value="TPR_12"/>
    <property type="match status" value="1"/>
</dbReference>
<dbReference type="InterPro" id="IPR011990">
    <property type="entry name" value="TPR-like_helical_dom_sf"/>
</dbReference>
<dbReference type="GeneTree" id="ENSGT00390000007911"/>
<dbReference type="SMART" id="SM00028">
    <property type="entry name" value="TPR"/>
    <property type="match status" value="7"/>
</dbReference>
<feature type="repeat" description="TPR" evidence="9">
    <location>
        <begin position="17"/>
        <end position="50"/>
    </location>
</feature>
<keyword evidence="11" id="KW-1185">Reference proteome</keyword>
<evidence type="ECO:0000256" key="2">
    <source>
        <dbReference type="ARBA" id="ARBA00022490"/>
    </source>
</evidence>
<dbReference type="Gene3D" id="1.25.40.10">
    <property type="entry name" value="Tetratricopeptide repeat domain"/>
    <property type="match status" value="2"/>
</dbReference>
<dbReference type="FunFam" id="1.25.40.10:FF:000795">
    <property type="entry name" value="Tetratricopeptide repeat protein 25"/>
    <property type="match status" value="1"/>
</dbReference>
<proteinExistence type="predicted"/>
<dbReference type="InParanoid" id="I3IXM6"/>
<reference evidence="11" key="1">
    <citation type="submission" date="2012-01" db="EMBL/GenBank/DDBJ databases">
        <title>The Genome Sequence of Oreochromis niloticus (Nile Tilapia).</title>
        <authorList>
            <consortium name="Broad Institute Genome Assembly Team"/>
            <consortium name="Broad Institute Sequencing Platform"/>
            <person name="Di Palma F."/>
            <person name="Johnson J."/>
            <person name="Lander E.S."/>
            <person name="Lindblad-Toh K."/>
        </authorList>
    </citation>
    <scope>NUCLEOTIDE SEQUENCE [LARGE SCALE GENOMIC DNA]</scope>
</reference>
<dbReference type="GO" id="GO:0032474">
    <property type="term" value="P:otolith morphogenesis"/>
    <property type="evidence" value="ECO:0007669"/>
    <property type="project" value="Ensembl"/>
</dbReference>
<keyword evidence="5" id="KW-0206">Cytoskeleton</keyword>
<dbReference type="FunFam" id="1.25.40.10:FF:000189">
    <property type="entry name" value="Tetratricopeptide repeat domain 25"/>
    <property type="match status" value="1"/>
</dbReference>
<reference evidence="10" key="2">
    <citation type="submission" date="2025-08" db="UniProtKB">
        <authorList>
            <consortium name="Ensembl"/>
        </authorList>
    </citation>
    <scope>IDENTIFICATION</scope>
</reference>
<sequence>MANIDADLEDQQSKGVFATLMADGKWMYQAGEYKKAIDSFTEALALKPSDKHCFVARSRCYLKMGGFENALRDAEASLKSDNTFFEGLYLKAEALYYMGEFEFALVFYHRGHKLRPQMQEFRLGIQKAQEAIENSVGSPSNVKLEIKGDLSFLNIGGEVSLWAKPIAAIQNLTKEKKQKTEKTPKSEKTTKQLLGEFYSDKKYLENLMKDEDLVEGTTKSGEKVKDIIQRCLSYLDTCTEFWHQEKPTSAQEMRQKFMQQKCTKRRNSTLSSGFLLKSLDEIERELMSGNAEGTLKKAEEVMKMVQRWSEKEVPNKKEVLGTLHSCIGNALIDLGNMDKALEHHQKDLELAKQCKLPGALSRALDNIGRVYVQNEEFAEAIRVWEKKLPLVSSDLEKTWLLHEIGLCYLKLDHHEEARDYGVRSVAAADGIADKKWQLNANVLVAQSELKLGNYESCVTHFQRALFYAKLLEDDSAMDAIEKVRASLSYTFFCVPFHLSYHFFSVLTFLICFQALHEAKQHLTQ</sequence>
<feature type="repeat" description="TPR" evidence="9">
    <location>
        <begin position="361"/>
        <end position="394"/>
    </location>
</feature>
<dbReference type="PANTHER" id="PTHR23040:SF1">
    <property type="entry name" value="OUTER DYNEIN ARM-DOCKING COMPLEX SUBUNIT 4"/>
    <property type="match status" value="1"/>
</dbReference>